<comment type="caution">
    <text evidence="4">The sequence shown here is derived from an EMBL/GenBank/DDBJ whole genome shotgun (WGS) entry which is preliminary data.</text>
</comment>
<evidence type="ECO:0000256" key="1">
    <source>
        <dbReference type="ARBA" id="ARBA00022614"/>
    </source>
</evidence>
<feature type="chain" id="PRO_5046009477" evidence="3">
    <location>
        <begin position="22"/>
        <end position="446"/>
    </location>
</feature>
<dbReference type="Pfam" id="PF13585">
    <property type="entry name" value="CHU_C"/>
    <property type="match status" value="1"/>
</dbReference>
<dbReference type="PANTHER" id="PTHR47566">
    <property type="match status" value="1"/>
</dbReference>
<dbReference type="PANTHER" id="PTHR47566:SF1">
    <property type="entry name" value="PROTEIN NUD1"/>
    <property type="match status" value="1"/>
</dbReference>
<reference evidence="4 5" key="1">
    <citation type="submission" date="2024-02" db="EMBL/GenBank/DDBJ databases">
        <title>A Gaetbulibacter species isolated from tidal flats and genomic insights of their niches.</title>
        <authorList>
            <person name="Ye Y."/>
        </authorList>
    </citation>
    <scope>NUCLEOTIDE SEQUENCE [LARGE SCALE GENOMIC DNA]</scope>
    <source>
        <strain evidence="4 5">KEM-8</strain>
    </source>
</reference>
<dbReference type="InterPro" id="IPR032675">
    <property type="entry name" value="LRR_dom_sf"/>
</dbReference>
<protein>
    <submittedName>
        <fullName evidence="4">T9SS type B sorting domain-containing protein</fullName>
    </submittedName>
</protein>
<keyword evidence="5" id="KW-1185">Reference proteome</keyword>
<dbReference type="EMBL" id="JBAWKC010000001">
    <property type="protein sequence ID" value="MFH6767321.1"/>
    <property type="molecule type" value="Genomic_DNA"/>
</dbReference>
<accession>A0ABW7MKH3</accession>
<dbReference type="Gene3D" id="3.80.10.10">
    <property type="entry name" value="Ribonuclease Inhibitor"/>
    <property type="match status" value="1"/>
</dbReference>
<feature type="signal peptide" evidence="3">
    <location>
        <begin position="1"/>
        <end position="21"/>
    </location>
</feature>
<proteinExistence type="predicted"/>
<dbReference type="NCBIfam" id="TIGR04131">
    <property type="entry name" value="Bac_Flav_CTERM"/>
    <property type="match status" value="1"/>
</dbReference>
<dbReference type="InterPro" id="IPR052574">
    <property type="entry name" value="CDIRP"/>
</dbReference>
<organism evidence="4 5">
    <name type="scientific">Gaetbulibacter aquiaggeris</name>
    <dbReference type="NCBI Taxonomy" id="1735373"/>
    <lineage>
        <taxon>Bacteria</taxon>
        <taxon>Pseudomonadati</taxon>
        <taxon>Bacteroidota</taxon>
        <taxon>Flavobacteriia</taxon>
        <taxon>Flavobacteriales</taxon>
        <taxon>Flavobacteriaceae</taxon>
        <taxon>Gaetbulibacter</taxon>
    </lineage>
</organism>
<keyword evidence="3" id="KW-0732">Signal</keyword>
<keyword evidence="2" id="KW-0677">Repeat</keyword>
<keyword evidence="1" id="KW-0433">Leucine-rich repeat</keyword>
<evidence type="ECO:0000256" key="2">
    <source>
        <dbReference type="ARBA" id="ARBA00022737"/>
    </source>
</evidence>
<sequence>MSKKFIICFFSLLALSITGFSQNTLIPDPNFEQALIDLGHDSGPLDGMVPTSNISYLTSLDVQAKNISDITGIQDFIGLTQLFCGSNSITTINVSPLIDLQIFWCSNNELSALDVSKNTKLISLVCDNNQLTNLNVTNNPALNVLVFETNQITTIDVSINSTLTTFNCSNNFLTSLDISNNNNLVNLNCSINQISDLDISKNLILITLDLSFNLLEVLDLSLNNQITEVICRDNNLCQINIKNGNNNALNAFDFSNNPNLSCVVVDNPSGNPSSWIPTSFTNYTYSINDCKAFVNVDSQDNFIGATYILPNLTYGSYFTGSGGTGINLSPGDFINTSQTIFIYNETFCDSNETSFRVIITEEPFYIPKYFTPNNDGHHDFWVVKDFLNNIKNIAIFDHYGKLLKSLGPNIGWNGSFNGKPMETNDYWYVITLQTGEVLKGHFTLKR</sequence>
<dbReference type="InterPro" id="IPR026341">
    <property type="entry name" value="T9SS_type_B"/>
</dbReference>
<evidence type="ECO:0000313" key="4">
    <source>
        <dbReference type="EMBL" id="MFH6767321.1"/>
    </source>
</evidence>
<dbReference type="RefSeq" id="WP_395436604.1">
    <property type="nucleotide sequence ID" value="NZ_JBAWKC010000001.1"/>
</dbReference>
<evidence type="ECO:0000256" key="3">
    <source>
        <dbReference type="SAM" id="SignalP"/>
    </source>
</evidence>
<dbReference type="SUPFAM" id="SSF52058">
    <property type="entry name" value="L domain-like"/>
    <property type="match status" value="1"/>
</dbReference>
<name>A0ABW7MKH3_9FLAO</name>
<dbReference type="Proteomes" id="UP001610104">
    <property type="component" value="Unassembled WGS sequence"/>
</dbReference>
<evidence type="ECO:0000313" key="5">
    <source>
        <dbReference type="Proteomes" id="UP001610104"/>
    </source>
</evidence>
<gene>
    <name evidence="4" type="ORF">V8G56_01125</name>
</gene>